<evidence type="ECO:0000256" key="10">
    <source>
        <dbReference type="ARBA" id="ARBA00069860"/>
    </source>
</evidence>
<comment type="similarity">
    <text evidence="3">Belongs to the metallo-dependent hydrolases superfamily. ATZ/TRZ family.</text>
</comment>
<dbReference type="SUPFAM" id="SSF51556">
    <property type="entry name" value="Metallo-dependent hydrolases"/>
    <property type="match status" value="1"/>
</dbReference>
<organism evidence="13 14">
    <name type="scientific">Capronia epimyces CBS 606.96</name>
    <dbReference type="NCBI Taxonomy" id="1182542"/>
    <lineage>
        <taxon>Eukaryota</taxon>
        <taxon>Fungi</taxon>
        <taxon>Dikarya</taxon>
        <taxon>Ascomycota</taxon>
        <taxon>Pezizomycotina</taxon>
        <taxon>Eurotiomycetes</taxon>
        <taxon>Chaetothyriomycetidae</taxon>
        <taxon>Chaetothyriales</taxon>
        <taxon>Herpotrichiellaceae</taxon>
        <taxon>Capronia</taxon>
    </lineage>
</organism>
<dbReference type="InterPro" id="IPR051607">
    <property type="entry name" value="Metallo-dep_hydrolases"/>
</dbReference>
<keyword evidence="5" id="KW-0479">Metal-binding</keyword>
<dbReference type="InterPro" id="IPR032466">
    <property type="entry name" value="Metal_Hydrolase"/>
</dbReference>
<comment type="function">
    <text evidence="9">Catalyzes the hydrolytic deamination of guanine, producing xanthine and ammonia.</text>
</comment>
<sequence>MPQKTVYFGRFISTPQPNELLIRTGAALVNRKDGRGTIEKMDWTVGSPQDAVHKYGIDTPVVTAKDNGFFFPGFIGECFHSYWDLRNRKSLTLWTRKMANGCLQTDTHIHASQYPNVGIFGKSTLLDWLTTYTFPLESSLGNPKSPMYRNATEPPDPLARAKTVYNRVISRTLANGTTTASYYATIHLDATNLLADIAFARGQRAYIGRVCMDRPETCPEYYRDESTEQTIAHTKASIEHCRSLDVSGELLAPIITPRFAPSCLPETLSQLGALAKAEDLRVQTHISENLSEISLVKQLFPDQTTYTDVYDHHELLTPRTILAHAVHLSQDEMRLIKQRKTKISHCPASNSALGSGFCPVRVMLDEGLEVGLGTDVSGGYSTSILDAVRNACMVSRHVGYVNGGDSRYNLGVAEGLWLATVGGAKVVGMQGRLGGFEEGMLWDVQEIVLDEVDPNGERGETEVDIFGWETWEDRVEKWVWNGDDRNVRRVWVGGRLVHERQ</sequence>
<dbReference type="EC" id="3.5.4.3" evidence="4"/>
<keyword evidence="7" id="KW-0862">Zinc</keyword>
<dbReference type="Gene3D" id="2.30.40.10">
    <property type="entry name" value="Urease, subunit C, domain 1"/>
    <property type="match status" value="1"/>
</dbReference>
<evidence type="ECO:0000256" key="2">
    <source>
        <dbReference type="ARBA" id="ARBA00004984"/>
    </source>
</evidence>
<dbReference type="GeneID" id="19169683"/>
<keyword evidence="14" id="KW-1185">Reference proteome</keyword>
<evidence type="ECO:0000256" key="8">
    <source>
        <dbReference type="ARBA" id="ARBA00051148"/>
    </source>
</evidence>
<dbReference type="InterPro" id="IPR006680">
    <property type="entry name" value="Amidohydro-rel"/>
</dbReference>
<dbReference type="GO" id="GO:0005829">
    <property type="term" value="C:cytosol"/>
    <property type="evidence" value="ECO:0007669"/>
    <property type="project" value="TreeGrafter"/>
</dbReference>
<dbReference type="AlphaFoldDB" id="W9XXF6"/>
<comment type="cofactor">
    <cofactor evidence="1">
        <name>Zn(2+)</name>
        <dbReference type="ChEBI" id="CHEBI:29105"/>
    </cofactor>
</comment>
<keyword evidence="6" id="KW-0378">Hydrolase</keyword>
<evidence type="ECO:0000256" key="5">
    <source>
        <dbReference type="ARBA" id="ARBA00022723"/>
    </source>
</evidence>
<proteinExistence type="inferred from homology"/>
<evidence type="ECO:0000313" key="14">
    <source>
        <dbReference type="Proteomes" id="UP000019478"/>
    </source>
</evidence>
<evidence type="ECO:0000256" key="4">
    <source>
        <dbReference type="ARBA" id="ARBA00012781"/>
    </source>
</evidence>
<dbReference type="STRING" id="1182542.W9XXF6"/>
<evidence type="ECO:0000313" key="13">
    <source>
        <dbReference type="EMBL" id="EXJ84898.1"/>
    </source>
</evidence>
<evidence type="ECO:0000256" key="1">
    <source>
        <dbReference type="ARBA" id="ARBA00001947"/>
    </source>
</evidence>
<evidence type="ECO:0000256" key="9">
    <source>
        <dbReference type="ARBA" id="ARBA00056079"/>
    </source>
</evidence>
<dbReference type="RefSeq" id="XP_007733883.1">
    <property type="nucleotide sequence ID" value="XM_007735693.1"/>
</dbReference>
<dbReference type="InterPro" id="IPR011059">
    <property type="entry name" value="Metal-dep_hydrolase_composite"/>
</dbReference>
<name>W9XXF6_9EURO</name>
<evidence type="ECO:0000259" key="12">
    <source>
        <dbReference type="Pfam" id="PF01979"/>
    </source>
</evidence>
<dbReference type="GO" id="GO:0008270">
    <property type="term" value="F:zinc ion binding"/>
    <property type="evidence" value="ECO:0007669"/>
    <property type="project" value="TreeGrafter"/>
</dbReference>
<dbReference type="Pfam" id="PF01979">
    <property type="entry name" value="Amidohydro_1"/>
    <property type="match status" value="1"/>
</dbReference>
<dbReference type="HOGENOM" id="CLU_012358_0_0_1"/>
<reference evidence="13 14" key="1">
    <citation type="submission" date="2013-03" db="EMBL/GenBank/DDBJ databases">
        <title>The Genome Sequence of Capronia epimyces CBS 606.96.</title>
        <authorList>
            <consortium name="The Broad Institute Genomics Platform"/>
            <person name="Cuomo C."/>
            <person name="de Hoog S."/>
            <person name="Gorbushina A."/>
            <person name="Walker B."/>
            <person name="Young S.K."/>
            <person name="Zeng Q."/>
            <person name="Gargeya S."/>
            <person name="Fitzgerald M."/>
            <person name="Haas B."/>
            <person name="Abouelleil A."/>
            <person name="Allen A.W."/>
            <person name="Alvarado L."/>
            <person name="Arachchi H.M."/>
            <person name="Berlin A.M."/>
            <person name="Chapman S.B."/>
            <person name="Gainer-Dewar J."/>
            <person name="Goldberg J."/>
            <person name="Griggs A."/>
            <person name="Gujja S."/>
            <person name="Hansen M."/>
            <person name="Howarth C."/>
            <person name="Imamovic A."/>
            <person name="Ireland A."/>
            <person name="Larimer J."/>
            <person name="McCowan C."/>
            <person name="Murphy C."/>
            <person name="Pearson M."/>
            <person name="Poon T.W."/>
            <person name="Priest M."/>
            <person name="Roberts A."/>
            <person name="Saif S."/>
            <person name="Shea T."/>
            <person name="Sisk P."/>
            <person name="Sykes S."/>
            <person name="Wortman J."/>
            <person name="Nusbaum C."/>
            <person name="Birren B."/>
        </authorList>
    </citation>
    <scope>NUCLEOTIDE SEQUENCE [LARGE SCALE GENOMIC DNA]</scope>
    <source>
        <strain evidence="13 14">CBS 606.96</strain>
    </source>
</reference>
<feature type="domain" description="Amidohydrolase-related" evidence="12">
    <location>
        <begin position="106"/>
        <end position="497"/>
    </location>
</feature>
<dbReference type="Proteomes" id="UP000019478">
    <property type="component" value="Unassembled WGS sequence"/>
</dbReference>
<gene>
    <name evidence="13" type="ORF">A1O3_05573</name>
</gene>
<dbReference type="PANTHER" id="PTHR11271">
    <property type="entry name" value="GUANINE DEAMINASE"/>
    <property type="match status" value="1"/>
</dbReference>
<dbReference type="Gene3D" id="3.20.20.140">
    <property type="entry name" value="Metal-dependent hydrolases"/>
    <property type="match status" value="1"/>
</dbReference>
<comment type="pathway">
    <text evidence="2">Purine metabolism; guanine degradation; xanthine from guanine: step 1/1.</text>
</comment>
<dbReference type="GO" id="GO:0006147">
    <property type="term" value="P:guanine catabolic process"/>
    <property type="evidence" value="ECO:0007669"/>
    <property type="project" value="EnsemblFungi"/>
</dbReference>
<dbReference type="EMBL" id="AMGY01000004">
    <property type="protein sequence ID" value="EXJ84898.1"/>
    <property type="molecule type" value="Genomic_DNA"/>
</dbReference>
<evidence type="ECO:0000256" key="11">
    <source>
        <dbReference type="ARBA" id="ARBA00083147"/>
    </source>
</evidence>
<protein>
    <recommendedName>
        <fullName evidence="10">Probable guanine deaminase</fullName>
        <ecNumber evidence="4">3.5.4.3</ecNumber>
    </recommendedName>
    <alternativeName>
        <fullName evidence="11">Guanine aminohydrolase</fullName>
    </alternativeName>
</protein>
<dbReference type="PANTHER" id="PTHR11271:SF6">
    <property type="entry name" value="GUANINE DEAMINASE"/>
    <property type="match status" value="1"/>
</dbReference>
<dbReference type="OrthoDB" id="194468at2759"/>
<comment type="catalytic activity">
    <reaction evidence="8">
        <text>guanine + H2O + H(+) = xanthine + NH4(+)</text>
        <dbReference type="Rhea" id="RHEA:14665"/>
        <dbReference type="ChEBI" id="CHEBI:15377"/>
        <dbReference type="ChEBI" id="CHEBI:15378"/>
        <dbReference type="ChEBI" id="CHEBI:16235"/>
        <dbReference type="ChEBI" id="CHEBI:17712"/>
        <dbReference type="ChEBI" id="CHEBI:28938"/>
        <dbReference type="EC" id="3.5.4.3"/>
    </reaction>
</comment>
<evidence type="ECO:0000256" key="7">
    <source>
        <dbReference type="ARBA" id="ARBA00022833"/>
    </source>
</evidence>
<evidence type="ECO:0000256" key="6">
    <source>
        <dbReference type="ARBA" id="ARBA00022801"/>
    </source>
</evidence>
<accession>W9XXF6</accession>
<dbReference type="FunFam" id="3.20.20.140:FF:000022">
    <property type="entry name" value="Guanine deaminase"/>
    <property type="match status" value="1"/>
</dbReference>
<comment type="caution">
    <text evidence="13">The sequence shown here is derived from an EMBL/GenBank/DDBJ whole genome shotgun (WGS) entry which is preliminary data.</text>
</comment>
<evidence type="ECO:0000256" key="3">
    <source>
        <dbReference type="ARBA" id="ARBA00006745"/>
    </source>
</evidence>
<dbReference type="eggNOG" id="KOG3968">
    <property type="taxonomic scope" value="Eukaryota"/>
</dbReference>
<dbReference type="GO" id="GO:0008892">
    <property type="term" value="F:guanine deaminase activity"/>
    <property type="evidence" value="ECO:0007669"/>
    <property type="project" value="UniProtKB-EC"/>
</dbReference>